<comment type="caution">
    <text evidence="1">The sequence shown here is derived from an EMBL/GenBank/DDBJ whole genome shotgun (WGS) entry which is preliminary data.</text>
</comment>
<dbReference type="Proteomes" id="UP000657918">
    <property type="component" value="Unassembled WGS sequence"/>
</dbReference>
<gene>
    <name evidence="1" type="ORF">SADUNF_Sadunf13G0105400</name>
</gene>
<reference evidence="1 2" key="1">
    <citation type="submission" date="2020-10" db="EMBL/GenBank/DDBJ databases">
        <title>Plant Genome Project.</title>
        <authorList>
            <person name="Zhang R.-G."/>
        </authorList>
    </citation>
    <scope>NUCLEOTIDE SEQUENCE [LARGE SCALE GENOMIC DNA]</scope>
    <source>
        <strain evidence="1">FAFU-HL-1</strain>
        <tissue evidence="1">Leaf</tissue>
    </source>
</reference>
<accession>A0A835MM77</accession>
<dbReference type="EMBL" id="JADGMS010000013">
    <property type="protein sequence ID" value="KAF9670790.1"/>
    <property type="molecule type" value="Genomic_DNA"/>
</dbReference>
<keyword evidence="2" id="KW-1185">Reference proteome</keyword>
<protein>
    <submittedName>
        <fullName evidence="1">Uncharacterized protein</fullName>
    </submittedName>
</protein>
<name>A0A835MM77_9ROSI</name>
<dbReference type="AlphaFoldDB" id="A0A835MM77"/>
<organism evidence="1 2">
    <name type="scientific">Salix dunnii</name>
    <dbReference type="NCBI Taxonomy" id="1413687"/>
    <lineage>
        <taxon>Eukaryota</taxon>
        <taxon>Viridiplantae</taxon>
        <taxon>Streptophyta</taxon>
        <taxon>Embryophyta</taxon>
        <taxon>Tracheophyta</taxon>
        <taxon>Spermatophyta</taxon>
        <taxon>Magnoliopsida</taxon>
        <taxon>eudicotyledons</taxon>
        <taxon>Gunneridae</taxon>
        <taxon>Pentapetalae</taxon>
        <taxon>rosids</taxon>
        <taxon>fabids</taxon>
        <taxon>Malpighiales</taxon>
        <taxon>Salicaceae</taxon>
        <taxon>Saliceae</taxon>
        <taxon>Salix</taxon>
    </lineage>
</organism>
<evidence type="ECO:0000313" key="1">
    <source>
        <dbReference type="EMBL" id="KAF9670790.1"/>
    </source>
</evidence>
<proteinExistence type="predicted"/>
<evidence type="ECO:0000313" key="2">
    <source>
        <dbReference type="Proteomes" id="UP000657918"/>
    </source>
</evidence>
<sequence length="87" mass="9772">MSNKSFVMDFGNALIAVLETSRYLKCLSLQIESGKSVMLDDCNLRVLKVLNLRGRLNTSTIEKTVRSFLASTAPNIDSTSPQEMRFR</sequence>